<feature type="transmembrane region" description="Helical" evidence="1">
    <location>
        <begin position="51"/>
        <end position="70"/>
    </location>
</feature>
<name>A0AAU7EIQ7_9FLAO</name>
<keyword evidence="1" id="KW-0812">Transmembrane</keyword>
<dbReference type="EMBL" id="CP155618">
    <property type="protein sequence ID" value="XBL14902.1"/>
    <property type="molecule type" value="Genomic_DNA"/>
</dbReference>
<evidence type="ECO:0008006" key="4">
    <source>
        <dbReference type="Google" id="ProtNLM"/>
    </source>
</evidence>
<organism evidence="2 3">
    <name type="scientific">Mariniflexile litorale</name>
    <dbReference type="NCBI Taxonomy" id="3045158"/>
    <lineage>
        <taxon>Bacteria</taxon>
        <taxon>Pseudomonadati</taxon>
        <taxon>Bacteroidota</taxon>
        <taxon>Flavobacteriia</taxon>
        <taxon>Flavobacteriales</taxon>
        <taxon>Flavobacteriaceae</taxon>
        <taxon>Mariniflexile</taxon>
    </lineage>
</organism>
<dbReference type="AlphaFoldDB" id="A0AAU7EIQ7"/>
<feature type="transmembrane region" description="Helical" evidence="1">
    <location>
        <begin position="12"/>
        <end position="31"/>
    </location>
</feature>
<keyword evidence="3" id="KW-1185">Reference proteome</keyword>
<keyword evidence="1" id="KW-1133">Transmembrane helix</keyword>
<evidence type="ECO:0000256" key="1">
    <source>
        <dbReference type="SAM" id="Phobius"/>
    </source>
</evidence>
<keyword evidence="1" id="KW-0472">Membrane</keyword>
<dbReference type="RefSeq" id="WP_348636592.1">
    <property type="nucleotide sequence ID" value="NZ_CP155618.1"/>
</dbReference>
<sequence length="279" mass="32770">MKAILQHKSKRTKFLWIVGVILFIIFLIRVYVIPTHFPNNTNETLIYLKSVLDKISISLIVSLFLGWFLFKIEVPEDESKFEIIEPKRIADYFDKGRINTSFWYFSGGLGRFTRTVTIPKIAELSQNNNSSKTIRMNIINPMDKECTNYSDFKNSLKSAKESKINWTSDFVKNQTYATIFKSIIYKSHFPMLEIDIYLKKVFNTTRIDQNESNCIVTKEDKRDLGLICTKDTFLYKTYKEEIFQESKQSIKFTIDKTIDNVNLKKSQLRMSKIFAPFTN</sequence>
<protein>
    <recommendedName>
        <fullName evidence="4">SMODS-associating 2TM beta-strand rich effector domain-containing protein</fullName>
    </recommendedName>
</protein>
<evidence type="ECO:0000313" key="2">
    <source>
        <dbReference type="EMBL" id="XBL14902.1"/>
    </source>
</evidence>
<gene>
    <name evidence="2" type="ORF">QLS71_002520</name>
</gene>
<dbReference type="KEGG" id="mlil:QLS71_002520"/>
<evidence type="ECO:0000313" key="3">
    <source>
        <dbReference type="Proteomes" id="UP001224325"/>
    </source>
</evidence>
<dbReference type="Proteomes" id="UP001224325">
    <property type="component" value="Chromosome"/>
</dbReference>
<accession>A0AAU7EIQ7</accession>
<proteinExistence type="predicted"/>
<reference evidence="2" key="1">
    <citation type="submission" date="2024-04" db="EMBL/GenBank/DDBJ databases">
        <title>Mariniflexile litorale, isolated from the shallow sediments of the Sea of Japan.</title>
        <authorList>
            <person name="Romanenko L."/>
            <person name="Isaeva M."/>
        </authorList>
    </citation>
    <scope>NUCLEOTIDE SEQUENCE [LARGE SCALE GENOMIC DNA]</scope>
    <source>
        <strain evidence="2">KMM 9835</strain>
    </source>
</reference>